<feature type="domain" description="Myb/SANT-like" evidence="1">
    <location>
        <begin position="3"/>
        <end position="96"/>
    </location>
</feature>
<protein>
    <recommendedName>
        <fullName evidence="1">Myb/SANT-like domain-containing protein</fullName>
    </recommendedName>
</protein>
<dbReference type="EMBL" id="CM007647">
    <property type="protein sequence ID" value="ONM01418.1"/>
    <property type="molecule type" value="Genomic_DNA"/>
</dbReference>
<dbReference type="PANTHER" id="PTHR46934:SF13">
    <property type="entry name" value="MYB_SANT-LIKE DOMAIN-CONTAINING PROTEIN"/>
    <property type="match status" value="1"/>
</dbReference>
<sequence length="131" mass="15565">MIWNNVYEKGLVDVMHDHKDNPKFKGQNGWNRDGWNSITTKFNEKFPLAHFSKQQLQEKERELKGYYKAIRDSRKESGVGWNDTFFMVLAEPEVWPRLIRAHPKVSKFRNRPFPLFYSLEGLYEAPSRSVS</sequence>
<dbReference type="PANTHER" id="PTHR46934">
    <property type="entry name" value="MYB_DNA-BIND_3 DOMAIN-CONTAINING PROTEIN-RELATED"/>
    <property type="match status" value="1"/>
</dbReference>
<evidence type="ECO:0000259" key="1">
    <source>
        <dbReference type="Pfam" id="PF12776"/>
    </source>
</evidence>
<reference evidence="2" key="1">
    <citation type="submission" date="2015-12" db="EMBL/GenBank/DDBJ databases">
        <title>Update maize B73 reference genome by single molecule sequencing technologies.</title>
        <authorList>
            <consortium name="Maize Genome Sequencing Project"/>
            <person name="Ware D."/>
        </authorList>
    </citation>
    <scope>NUCLEOTIDE SEQUENCE [LARGE SCALE GENOMIC DNA]</scope>
    <source>
        <tissue evidence="2">Seedling</tissue>
    </source>
</reference>
<organism evidence="2">
    <name type="scientific">Zea mays</name>
    <name type="common">Maize</name>
    <dbReference type="NCBI Taxonomy" id="4577"/>
    <lineage>
        <taxon>Eukaryota</taxon>
        <taxon>Viridiplantae</taxon>
        <taxon>Streptophyta</taxon>
        <taxon>Embryophyta</taxon>
        <taxon>Tracheophyta</taxon>
        <taxon>Spermatophyta</taxon>
        <taxon>Magnoliopsida</taxon>
        <taxon>Liliopsida</taxon>
        <taxon>Poales</taxon>
        <taxon>Poaceae</taxon>
        <taxon>PACMAD clade</taxon>
        <taxon>Panicoideae</taxon>
        <taxon>Andropogonodae</taxon>
        <taxon>Andropogoneae</taxon>
        <taxon>Tripsacinae</taxon>
        <taxon>Zea</taxon>
    </lineage>
</organism>
<dbReference type="InterPro" id="IPR024752">
    <property type="entry name" value="Myb/SANT-like_dom"/>
</dbReference>
<accession>A0A1D6KE18</accession>
<proteinExistence type="predicted"/>
<name>A0A1D6KE18_MAIZE</name>
<dbReference type="Pfam" id="PF12776">
    <property type="entry name" value="Myb_DNA-bind_3"/>
    <property type="match status" value="1"/>
</dbReference>
<dbReference type="AlphaFoldDB" id="A0A1D6KE18"/>
<dbReference type="ExpressionAtlas" id="A0A1D6KE18">
    <property type="expression patterns" value="baseline"/>
</dbReference>
<gene>
    <name evidence="2" type="ORF">ZEAMMB73_Zm00001d030713</name>
</gene>
<evidence type="ECO:0000313" key="2">
    <source>
        <dbReference type="EMBL" id="ONM01418.1"/>
    </source>
</evidence>